<accession>A0A173UIU5</accession>
<sequence>MIGGVRMCDLCKDIGIGIPDWDFLTPDKNGKVPSGNKIEIRKIVDKHALVFTNSAGEYGAGALTIAFCPICGRKLVEE</sequence>
<protein>
    <submittedName>
        <fullName evidence="1">Uncharacterized protein</fullName>
    </submittedName>
</protein>
<organism evidence="1 2">
    <name type="scientific">Roseburia faecis</name>
    <dbReference type="NCBI Taxonomy" id="301302"/>
    <lineage>
        <taxon>Bacteria</taxon>
        <taxon>Bacillati</taxon>
        <taxon>Bacillota</taxon>
        <taxon>Clostridia</taxon>
        <taxon>Lachnospirales</taxon>
        <taxon>Lachnospiraceae</taxon>
        <taxon>Roseburia</taxon>
    </lineage>
</organism>
<dbReference type="AlphaFoldDB" id="A0A173UIU5"/>
<name>A0A173UIU5_9FIRM</name>
<evidence type="ECO:0000313" key="1">
    <source>
        <dbReference type="EMBL" id="CUN13488.1"/>
    </source>
</evidence>
<gene>
    <name evidence="1" type="ORF">ERS852420_02929</name>
</gene>
<dbReference type="Proteomes" id="UP000095495">
    <property type="component" value="Unassembled WGS sequence"/>
</dbReference>
<proteinExistence type="predicted"/>
<evidence type="ECO:0000313" key="2">
    <source>
        <dbReference type="Proteomes" id="UP000095495"/>
    </source>
</evidence>
<dbReference type="EMBL" id="CYXV01000014">
    <property type="protein sequence ID" value="CUN13488.1"/>
    <property type="molecule type" value="Genomic_DNA"/>
</dbReference>
<reference evidence="1 2" key="1">
    <citation type="submission" date="2015-09" db="EMBL/GenBank/DDBJ databases">
        <authorList>
            <consortium name="Pathogen Informatics"/>
        </authorList>
    </citation>
    <scope>NUCLEOTIDE SEQUENCE [LARGE SCALE GENOMIC DNA]</scope>
    <source>
        <strain evidence="1 2">2789STDY5608863</strain>
    </source>
</reference>